<reference evidence="1" key="2">
    <citation type="submission" date="2020-11" db="EMBL/GenBank/DDBJ databases">
        <authorList>
            <person name="McCartney M.A."/>
            <person name="Auch B."/>
            <person name="Kono T."/>
            <person name="Mallez S."/>
            <person name="Becker A."/>
            <person name="Gohl D.M."/>
            <person name="Silverstein K.A.T."/>
            <person name="Koren S."/>
            <person name="Bechman K.B."/>
            <person name="Herman A."/>
            <person name="Abrahante J.E."/>
            <person name="Garbe J."/>
        </authorList>
    </citation>
    <scope>NUCLEOTIDE SEQUENCE</scope>
    <source>
        <strain evidence="1">Duluth1</strain>
        <tissue evidence="1">Whole animal</tissue>
    </source>
</reference>
<evidence type="ECO:0000313" key="1">
    <source>
        <dbReference type="EMBL" id="KAH3804527.1"/>
    </source>
</evidence>
<organism evidence="1 2">
    <name type="scientific">Dreissena polymorpha</name>
    <name type="common">Zebra mussel</name>
    <name type="synonym">Mytilus polymorpha</name>
    <dbReference type="NCBI Taxonomy" id="45954"/>
    <lineage>
        <taxon>Eukaryota</taxon>
        <taxon>Metazoa</taxon>
        <taxon>Spiralia</taxon>
        <taxon>Lophotrochozoa</taxon>
        <taxon>Mollusca</taxon>
        <taxon>Bivalvia</taxon>
        <taxon>Autobranchia</taxon>
        <taxon>Heteroconchia</taxon>
        <taxon>Euheterodonta</taxon>
        <taxon>Imparidentia</taxon>
        <taxon>Neoheterodontei</taxon>
        <taxon>Myida</taxon>
        <taxon>Dreissenoidea</taxon>
        <taxon>Dreissenidae</taxon>
        <taxon>Dreissena</taxon>
    </lineage>
</organism>
<dbReference type="SUPFAM" id="SSF101898">
    <property type="entry name" value="NHL repeat"/>
    <property type="match status" value="1"/>
</dbReference>
<proteinExistence type="predicted"/>
<gene>
    <name evidence="1" type="ORF">DPMN_132814</name>
</gene>
<keyword evidence="2" id="KW-1185">Reference proteome</keyword>
<reference evidence="1" key="1">
    <citation type="journal article" date="2019" name="bioRxiv">
        <title>The Genome of the Zebra Mussel, Dreissena polymorpha: A Resource for Invasive Species Research.</title>
        <authorList>
            <person name="McCartney M.A."/>
            <person name="Auch B."/>
            <person name="Kono T."/>
            <person name="Mallez S."/>
            <person name="Zhang Y."/>
            <person name="Obille A."/>
            <person name="Becker A."/>
            <person name="Abrahante J.E."/>
            <person name="Garbe J."/>
            <person name="Badalamenti J.P."/>
            <person name="Herman A."/>
            <person name="Mangelson H."/>
            <person name="Liachko I."/>
            <person name="Sullivan S."/>
            <person name="Sone E.D."/>
            <person name="Koren S."/>
            <person name="Silverstein K.A.T."/>
            <person name="Beckman K.B."/>
            <person name="Gohl D.M."/>
        </authorList>
    </citation>
    <scope>NUCLEOTIDE SEQUENCE</scope>
    <source>
        <strain evidence="1">Duluth1</strain>
        <tissue evidence="1">Whole animal</tissue>
    </source>
</reference>
<dbReference type="Proteomes" id="UP000828390">
    <property type="component" value="Unassembled WGS sequence"/>
</dbReference>
<protein>
    <submittedName>
        <fullName evidence="1">Uncharacterized protein</fullName>
    </submittedName>
</protein>
<name>A0A9D4FZ04_DREPO</name>
<dbReference type="AlphaFoldDB" id="A0A9D4FZ04"/>
<evidence type="ECO:0000313" key="2">
    <source>
        <dbReference type="Proteomes" id="UP000828390"/>
    </source>
</evidence>
<accession>A0A9D4FZ04</accession>
<comment type="caution">
    <text evidence="1">The sequence shown here is derived from an EMBL/GenBank/DDBJ whole genome shotgun (WGS) entry which is preliminary data.</text>
</comment>
<sequence length="159" mass="17697">MIVSLNLPKSEENKREPLITGLDFLPDRRLVAVDSLNNKCMLLNEGLRRLGTPDTVKSSSPKDVAVLSNSEIVVTGVNFLFFLSVSSDNVISLTKQIETSSNFFSICCKTPTQMVVSTIDDPRNVRMINVDGVETNFQHVEFPKKAYKLGESYVHICSI</sequence>
<dbReference type="EMBL" id="JAIWYP010000006">
    <property type="protein sequence ID" value="KAH3804527.1"/>
    <property type="molecule type" value="Genomic_DNA"/>
</dbReference>